<dbReference type="AlphaFoldDB" id="A0A4Y2A7I8"/>
<reference evidence="1 2" key="1">
    <citation type="journal article" date="2019" name="Sci. Rep.">
        <title>Orb-weaving spider Araneus ventricosus genome elucidates the spidroin gene catalogue.</title>
        <authorList>
            <person name="Kono N."/>
            <person name="Nakamura H."/>
            <person name="Ohtoshi R."/>
            <person name="Moran D.A.P."/>
            <person name="Shinohara A."/>
            <person name="Yoshida Y."/>
            <person name="Fujiwara M."/>
            <person name="Mori M."/>
            <person name="Tomita M."/>
            <person name="Arakawa K."/>
        </authorList>
    </citation>
    <scope>NUCLEOTIDE SEQUENCE [LARGE SCALE GENOMIC DNA]</scope>
</reference>
<comment type="caution">
    <text evidence="1">The sequence shown here is derived from an EMBL/GenBank/DDBJ whole genome shotgun (WGS) entry which is preliminary data.</text>
</comment>
<dbReference type="EMBL" id="BGPR01000008">
    <property type="protein sequence ID" value="GBL75748.1"/>
    <property type="molecule type" value="Genomic_DNA"/>
</dbReference>
<name>A0A4Y2A7I8_ARAVE</name>
<dbReference type="Proteomes" id="UP000499080">
    <property type="component" value="Unassembled WGS sequence"/>
</dbReference>
<keyword evidence="2" id="KW-1185">Reference proteome</keyword>
<evidence type="ECO:0000313" key="1">
    <source>
        <dbReference type="EMBL" id="GBL75748.1"/>
    </source>
</evidence>
<sequence length="99" mass="11008">MEEDHLLIVSSSGNSTAVENLELSQPVHPNASPNMYARTTITISLPDVNEIKRCPFLSPYQLLLRIVCDAETTLICKEDVTPLLRYPVFVFLTPSSMGN</sequence>
<protein>
    <submittedName>
        <fullName evidence="1">Uncharacterized protein</fullName>
    </submittedName>
</protein>
<evidence type="ECO:0000313" key="2">
    <source>
        <dbReference type="Proteomes" id="UP000499080"/>
    </source>
</evidence>
<organism evidence="1 2">
    <name type="scientific">Araneus ventricosus</name>
    <name type="common">Orbweaver spider</name>
    <name type="synonym">Epeira ventricosa</name>
    <dbReference type="NCBI Taxonomy" id="182803"/>
    <lineage>
        <taxon>Eukaryota</taxon>
        <taxon>Metazoa</taxon>
        <taxon>Ecdysozoa</taxon>
        <taxon>Arthropoda</taxon>
        <taxon>Chelicerata</taxon>
        <taxon>Arachnida</taxon>
        <taxon>Araneae</taxon>
        <taxon>Araneomorphae</taxon>
        <taxon>Entelegynae</taxon>
        <taxon>Araneoidea</taxon>
        <taxon>Araneidae</taxon>
        <taxon>Araneus</taxon>
    </lineage>
</organism>
<gene>
    <name evidence="1" type="ORF">AVEN_155044_1</name>
</gene>
<proteinExistence type="predicted"/>
<accession>A0A4Y2A7I8</accession>